<reference evidence="2" key="2">
    <citation type="journal article" date="2015" name="Fish Shellfish Immunol.">
        <title>Early steps in the European eel (Anguilla anguilla)-Vibrio vulnificus interaction in the gills: Role of the RtxA13 toxin.</title>
        <authorList>
            <person name="Callol A."/>
            <person name="Pajuelo D."/>
            <person name="Ebbesson L."/>
            <person name="Teles M."/>
            <person name="MacKenzie S."/>
            <person name="Amaro C."/>
        </authorList>
    </citation>
    <scope>NUCLEOTIDE SEQUENCE</scope>
</reference>
<feature type="compositionally biased region" description="Polar residues" evidence="1">
    <location>
        <begin position="9"/>
        <end position="29"/>
    </location>
</feature>
<accession>A0A0E9T0D6</accession>
<sequence length="29" mass="3283">MPHPEDLSHCTSSSTQAFLNQHQMNDPDD</sequence>
<dbReference type="EMBL" id="GBXM01062364">
    <property type="protein sequence ID" value="JAH46213.1"/>
    <property type="molecule type" value="Transcribed_RNA"/>
</dbReference>
<proteinExistence type="predicted"/>
<dbReference type="AlphaFoldDB" id="A0A0E9T0D6"/>
<name>A0A0E9T0D6_ANGAN</name>
<feature type="region of interest" description="Disordered" evidence="1">
    <location>
        <begin position="1"/>
        <end position="29"/>
    </location>
</feature>
<protein>
    <submittedName>
        <fullName evidence="2">Uncharacterized protein</fullName>
    </submittedName>
</protein>
<evidence type="ECO:0000313" key="2">
    <source>
        <dbReference type="EMBL" id="JAH46213.1"/>
    </source>
</evidence>
<evidence type="ECO:0000256" key="1">
    <source>
        <dbReference type="SAM" id="MobiDB-lite"/>
    </source>
</evidence>
<organism evidence="2">
    <name type="scientific">Anguilla anguilla</name>
    <name type="common">European freshwater eel</name>
    <name type="synonym">Muraena anguilla</name>
    <dbReference type="NCBI Taxonomy" id="7936"/>
    <lineage>
        <taxon>Eukaryota</taxon>
        <taxon>Metazoa</taxon>
        <taxon>Chordata</taxon>
        <taxon>Craniata</taxon>
        <taxon>Vertebrata</taxon>
        <taxon>Euteleostomi</taxon>
        <taxon>Actinopterygii</taxon>
        <taxon>Neopterygii</taxon>
        <taxon>Teleostei</taxon>
        <taxon>Anguilliformes</taxon>
        <taxon>Anguillidae</taxon>
        <taxon>Anguilla</taxon>
    </lineage>
</organism>
<reference evidence="2" key="1">
    <citation type="submission" date="2014-11" db="EMBL/GenBank/DDBJ databases">
        <authorList>
            <person name="Amaro Gonzalez C."/>
        </authorList>
    </citation>
    <scope>NUCLEOTIDE SEQUENCE</scope>
</reference>